<protein>
    <recommendedName>
        <fullName evidence="4">DNA replication factor Cdt1 C-terminal domain-containing protein</fullName>
    </recommendedName>
</protein>
<comment type="caution">
    <text evidence="5">The sequence shown here is derived from an EMBL/GenBank/DDBJ whole genome shotgun (WGS) entry which is preliminary data.</text>
</comment>
<comment type="similarity">
    <text evidence="1">Belongs to the Cdt1 family.</text>
</comment>
<dbReference type="Gene3D" id="1.10.10.1420">
    <property type="entry name" value="DNA replication factor Cdt1, C-terminal WH domain"/>
    <property type="match status" value="1"/>
</dbReference>
<feature type="compositionally biased region" description="Basic and acidic residues" evidence="3">
    <location>
        <begin position="243"/>
        <end position="273"/>
    </location>
</feature>
<feature type="region of interest" description="Disordered" evidence="3">
    <location>
        <begin position="55"/>
        <end position="273"/>
    </location>
</feature>
<dbReference type="AlphaFoldDB" id="A0A168BAF7"/>
<feature type="compositionally biased region" description="Basic and acidic residues" evidence="3">
    <location>
        <begin position="203"/>
        <end position="215"/>
    </location>
</feature>
<evidence type="ECO:0000256" key="2">
    <source>
        <dbReference type="ARBA" id="ARBA00023306"/>
    </source>
</evidence>
<evidence type="ECO:0000256" key="1">
    <source>
        <dbReference type="ARBA" id="ARBA00008356"/>
    </source>
</evidence>
<dbReference type="InterPro" id="IPR038090">
    <property type="entry name" value="Cdt1_C_WH_dom_sf"/>
</dbReference>
<reference evidence="5 6" key="1">
    <citation type="journal article" date="2016" name="Genome Biol. Evol.">
        <title>Divergent and convergent evolution of fungal pathogenicity.</title>
        <authorList>
            <person name="Shang Y."/>
            <person name="Xiao G."/>
            <person name="Zheng P."/>
            <person name="Cen K."/>
            <person name="Zhan S."/>
            <person name="Wang C."/>
        </authorList>
    </citation>
    <scope>NUCLEOTIDE SEQUENCE [LARGE SCALE GENOMIC DNA]</scope>
    <source>
        <strain evidence="5 6">ARSEF 7405</strain>
    </source>
</reference>
<feature type="domain" description="DNA replication factor Cdt1 C-terminal" evidence="4">
    <location>
        <begin position="499"/>
        <end position="599"/>
    </location>
</feature>
<proteinExistence type="inferred from homology"/>
<feature type="region of interest" description="Disordered" evidence="3">
    <location>
        <begin position="1"/>
        <end position="23"/>
    </location>
</feature>
<dbReference type="Pfam" id="PF26121">
    <property type="entry name" value="HTH_CDT1"/>
    <property type="match status" value="1"/>
</dbReference>
<feature type="compositionally biased region" description="Low complexity" evidence="3">
    <location>
        <begin position="127"/>
        <end position="144"/>
    </location>
</feature>
<dbReference type="InterPro" id="IPR032054">
    <property type="entry name" value="Cdt1_C"/>
</dbReference>
<dbReference type="VEuPathDB" id="FungiDB:AAP_01517"/>
<gene>
    <name evidence="5" type="ORF">AAP_01517</name>
</gene>
<evidence type="ECO:0000259" key="4">
    <source>
        <dbReference type="Pfam" id="PF16679"/>
    </source>
</evidence>
<accession>A0A168BAF7</accession>
<feature type="compositionally biased region" description="Low complexity" evidence="3">
    <location>
        <begin position="161"/>
        <end position="178"/>
    </location>
</feature>
<evidence type="ECO:0000313" key="5">
    <source>
        <dbReference type="EMBL" id="KZZ95029.1"/>
    </source>
</evidence>
<keyword evidence="2" id="KW-0131">Cell cycle</keyword>
<feature type="region of interest" description="Disordered" evidence="3">
    <location>
        <begin position="464"/>
        <end position="501"/>
    </location>
</feature>
<dbReference type="Proteomes" id="UP000242877">
    <property type="component" value="Unassembled WGS sequence"/>
</dbReference>
<feature type="compositionally biased region" description="Basic and acidic residues" evidence="3">
    <location>
        <begin position="222"/>
        <end position="232"/>
    </location>
</feature>
<feature type="compositionally biased region" description="Low complexity" evidence="3">
    <location>
        <begin position="485"/>
        <end position="498"/>
    </location>
</feature>
<name>A0A168BAF7_9EURO</name>
<dbReference type="Pfam" id="PF16679">
    <property type="entry name" value="CDT1_C"/>
    <property type="match status" value="1"/>
</dbReference>
<evidence type="ECO:0000256" key="3">
    <source>
        <dbReference type="SAM" id="MobiDB-lite"/>
    </source>
</evidence>
<feature type="compositionally biased region" description="Polar residues" evidence="3">
    <location>
        <begin position="179"/>
        <end position="190"/>
    </location>
</feature>
<feature type="compositionally biased region" description="Polar residues" evidence="3">
    <location>
        <begin position="145"/>
        <end position="155"/>
    </location>
</feature>
<dbReference type="OrthoDB" id="341730at2759"/>
<organism evidence="5 6">
    <name type="scientific">Ascosphaera apis ARSEF 7405</name>
    <dbReference type="NCBI Taxonomy" id="392613"/>
    <lineage>
        <taxon>Eukaryota</taxon>
        <taxon>Fungi</taxon>
        <taxon>Dikarya</taxon>
        <taxon>Ascomycota</taxon>
        <taxon>Pezizomycotina</taxon>
        <taxon>Eurotiomycetes</taxon>
        <taxon>Eurotiomycetidae</taxon>
        <taxon>Onygenales</taxon>
        <taxon>Ascosphaeraceae</taxon>
        <taxon>Ascosphaera</taxon>
    </lineage>
</organism>
<evidence type="ECO:0000313" key="6">
    <source>
        <dbReference type="Proteomes" id="UP000242877"/>
    </source>
</evidence>
<keyword evidence="6" id="KW-1185">Reference proteome</keyword>
<feature type="compositionally biased region" description="Basic and acidic residues" evidence="3">
    <location>
        <begin position="95"/>
        <end position="118"/>
    </location>
</feature>
<dbReference type="EMBL" id="AZGZ01000005">
    <property type="protein sequence ID" value="KZZ95029.1"/>
    <property type="molecule type" value="Genomic_DNA"/>
</dbReference>
<feature type="compositionally biased region" description="Polar residues" evidence="3">
    <location>
        <begin position="56"/>
        <end position="67"/>
    </location>
</feature>
<sequence length="633" mass="69201">MVSTRSKTRASSTGNVAQRTQQPGIAAFARTSKSGAGLSAAATAGKAALLAKTKTVGNETATSQPKSQTKKRKLDVVEDEEDLSTASGTTVGKARKIEEEEVVVKKPSESESEFKVPELPRTVTAITTPKSSSKTKASPSRSPSQNKTGKRNSTLGFAKLSNSQRSPSVSASSYVESSQDVAGTQDTGITSPEPESSSDVEEGDHHHDDSTKIVKEVSVTDSKPEDDVEKTPGSRLSLEEEETLQREILSDKPTQHHDETVDTTDSRNSEDDTRPTCYHDIISLHTSFLTALSFHYAHNNPSAPADLREFLPCIEKIWKKRGVAVEEFRRMVFVANQIGAGGDEKKKAEEKQESKDLRIVTYGPGKTCLELSSSADNLYRPPVKDEGVLREKFWGVLERLWLEWRDSSATTSKDTDPNNEDTTFLSSISLEPITTSKTTTPLTTPRIGRQRLLEFNQGNLKLRSLKSQDSTIHESAARARRSRKSSTTATTSTASRKSSLLDRIRAKETQAANKPPPLTPEQSLRVSASQHVAEVRSILACMRPSQGKLAPQRKAYRWDEAVGNVLQSLKMPVGRREIEVCLEMIAGDEGCGWVKCVQVGEMKSLVLMSGGLKGWITFPEKKGVVGGGEKKEE</sequence>